<evidence type="ECO:0000313" key="2">
    <source>
        <dbReference type="Proteomes" id="UP000516173"/>
    </source>
</evidence>
<dbReference type="EMBL" id="AP023396">
    <property type="protein sequence ID" value="BCK57728.1"/>
    <property type="molecule type" value="Genomic_DNA"/>
</dbReference>
<dbReference type="Gene3D" id="3.40.50.12580">
    <property type="match status" value="1"/>
</dbReference>
<dbReference type="Proteomes" id="UP000516173">
    <property type="component" value="Chromosome"/>
</dbReference>
<protein>
    <submittedName>
        <fullName evidence="1">Uncharacterized protein</fullName>
    </submittedName>
</protein>
<dbReference type="SUPFAM" id="SSF53756">
    <property type="entry name" value="UDP-Glycosyltransferase/glycogen phosphorylase"/>
    <property type="match status" value="1"/>
</dbReference>
<name>A0A7G1KR18_9NOCA</name>
<proteinExistence type="predicted"/>
<dbReference type="KEGG" id="nwl:NWFMUON74_55000"/>
<evidence type="ECO:0000313" key="1">
    <source>
        <dbReference type="EMBL" id="BCK57728.1"/>
    </source>
</evidence>
<gene>
    <name evidence="1" type="ORF">NWFMUON74_55000</name>
</gene>
<sequence length="560" mass="60131">MAVSPPDSRRHGSTSDWSTYPNIRTVLAVTHNTTAASRLFDTLDLLAADPRIRIEFSCPGSSYFDTDLASFLTDRGVLAIPWQQAMADEFDLAISASYGGELHRLRAPLIVMPHGAGYNKLLHKPQTTNHKPQTTNHKPVFGLSPEWLLHAGRVVPSVIVLSHTEQVERLRQSCPAAAPRSLVAGDICFDRLRASMPLRPSYRRSYGLRRGQRLIVVSTTWGKDSLLGTAPDLPRTIAAALPSDEYRTVLALHPNIRSFHSRWQVAEYLAGVARAGVDVLDSVRDWRTAVAAADLVIGDHGSIPFYAAAAGIPVLLAAAPLPAVDPVSPVAQLLRTAPKLDIATDIERQVERTISSHNPQEYAELSALATSEPGGGAATLRAAVYRALRLPEPAEPAVTSVLPLPERALGGPNAHVVHVDIAADRSATITRFPAERLHTDLPNGAGTHLAVGVTETHAQWLYSADVLIGDTGADTEGWVAESLSRLPGCALATAPTPDGDWLVGDRTSLLRVAASDPAHHLFASVAYQLISRGRTLGELTGRWMIRCATSSFVVTVADAA</sequence>
<dbReference type="InterPro" id="IPR043148">
    <property type="entry name" value="TagF_C"/>
</dbReference>
<accession>A0A7G1KR18</accession>
<reference evidence="1 2" key="1">
    <citation type="submission" date="2020-08" db="EMBL/GenBank/DDBJ databases">
        <title>Genome Sequencing of Nocardia wallacei strain FMUON74 and assembly.</title>
        <authorList>
            <person name="Toyokawa M."/>
            <person name="Uesaka K."/>
        </authorList>
    </citation>
    <scope>NUCLEOTIDE SEQUENCE [LARGE SCALE GENOMIC DNA]</scope>
    <source>
        <strain evidence="1 2">FMUON74</strain>
    </source>
</reference>
<organism evidence="1 2">
    <name type="scientific">Nocardia wallacei</name>
    <dbReference type="NCBI Taxonomy" id="480035"/>
    <lineage>
        <taxon>Bacteria</taxon>
        <taxon>Bacillati</taxon>
        <taxon>Actinomycetota</taxon>
        <taxon>Actinomycetes</taxon>
        <taxon>Mycobacteriales</taxon>
        <taxon>Nocardiaceae</taxon>
        <taxon>Nocardia</taxon>
    </lineage>
</organism>
<dbReference type="AlphaFoldDB" id="A0A7G1KR18"/>
<keyword evidence="2" id="KW-1185">Reference proteome</keyword>